<sequence length="96" mass="10254">MIIAQVIIATPLVTGLTLASIQQLSHKLKLQCQSLGANKFQLFWTLVKEARIPALAAIMAGFGSIISEVGAAMIVGGNIKGKTRILTTSIVLYTRM</sequence>
<feature type="non-terminal residue" evidence="6">
    <location>
        <position position="96"/>
    </location>
</feature>
<evidence type="ECO:0000256" key="3">
    <source>
        <dbReference type="ARBA" id="ARBA00022989"/>
    </source>
</evidence>
<dbReference type="InterPro" id="IPR035906">
    <property type="entry name" value="MetI-like_sf"/>
</dbReference>
<reference evidence="6" key="1">
    <citation type="journal article" date="2014" name="Front. Microbiol.">
        <title>High frequency of phylogenetically diverse reductive dehalogenase-homologous genes in deep subseafloor sedimentary metagenomes.</title>
        <authorList>
            <person name="Kawai M."/>
            <person name="Futagami T."/>
            <person name="Toyoda A."/>
            <person name="Takaki Y."/>
            <person name="Nishi S."/>
            <person name="Hori S."/>
            <person name="Arai W."/>
            <person name="Tsubouchi T."/>
            <person name="Morono Y."/>
            <person name="Uchiyama I."/>
            <person name="Ito T."/>
            <person name="Fujiyama A."/>
            <person name="Inagaki F."/>
            <person name="Takami H."/>
        </authorList>
    </citation>
    <scope>NUCLEOTIDE SEQUENCE</scope>
    <source>
        <strain evidence="6">Expedition CK06-06</strain>
    </source>
</reference>
<evidence type="ECO:0000313" key="6">
    <source>
        <dbReference type="EMBL" id="GAG70918.1"/>
    </source>
</evidence>
<dbReference type="Gene3D" id="1.10.3720.10">
    <property type="entry name" value="MetI-like"/>
    <property type="match status" value="1"/>
</dbReference>
<dbReference type="GO" id="GO:0016020">
    <property type="term" value="C:membrane"/>
    <property type="evidence" value="ECO:0007669"/>
    <property type="project" value="UniProtKB-SubCell"/>
</dbReference>
<dbReference type="EMBL" id="BART01000344">
    <property type="protein sequence ID" value="GAG70918.1"/>
    <property type="molecule type" value="Genomic_DNA"/>
</dbReference>
<dbReference type="PANTHER" id="PTHR43632">
    <property type="entry name" value="PERMEASE COMPONENT OF TUNGSTATE ABC TRANSPORTER"/>
    <property type="match status" value="1"/>
</dbReference>
<comment type="caution">
    <text evidence="6">The sequence shown here is derived from an EMBL/GenBank/DDBJ whole genome shotgun (WGS) entry which is preliminary data.</text>
</comment>
<dbReference type="PANTHER" id="PTHR43632:SF1">
    <property type="entry name" value="PERMEASE COMPONENT OF TUNGSTATE ABC TRANSPORTER"/>
    <property type="match status" value="1"/>
</dbReference>
<evidence type="ECO:0000256" key="5">
    <source>
        <dbReference type="SAM" id="Phobius"/>
    </source>
</evidence>
<accession>X1AE34</accession>
<proteinExistence type="predicted"/>
<dbReference type="AlphaFoldDB" id="X1AE34"/>
<dbReference type="NCBIfam" id="NF038017">
    <property type="entry name" value="ABC_perm1"/>
    <property type="match status" value="1"/>
</dbReference>
<protein>
    <submittedName>
        <fullName evidence="6">Uncharacterized protein</fullName>
    </submittedName>
</protein>
<organism evidence="6">
    <name type="scientific">marine sediment metagenome</name>
    <dbReference type="NCBI Taxonomy" id="412755"/>
    <lineage>
        <taxon>unclassified sequences</taxon>
        <taxon>metagenomes</taxon>
        <taxon>ecological metagenomes</taxon>
    </lineage>
</organism>
<evidence type="ECO:0000256" key="4">
    <source>
        <dbReference type="ARBA" id="ARBA00023136"/>
    </source>
</evidence>
<evidence type="ECO:0000256" key="1">
    <source>
        <dbReference type="ARBA" id="ARBA00004141"/>
    </source>
</evidence>
<gene>
    <name evidence="6" type="ORF">S01H4_01764</name>
</gene>
<keyword evidence="2 5" id="KW-0812">Transmembrane</keyword>
<name>X1AE34_9ZZZZ</name>
<comment type="subcellular location">
    <subcellularLocation>
        <location evidence="1">Membrane</location>
        <topology evidence="1">Multi-pass membrane protein</topology>
    </subcellularLocation>
</comment>
<dbReference type="SUPFAM" id="SSF161098">
    <property type="entry name" value="MetI-like"/>
    <property type="match status" value="1"/>
</dbReference>
<dbReference type="InterPro" id="IPR049783">
    <property type="entry name" value="ABC_perm_TupB-like"/>
</dbReference>
<evidence type="ECO:0000256" key="2">
    <source>
        <dbReference type="ARBA" id="ARBA00022692"/>
    </source>
</evidence>
<keyword evidence="3 5" id="KW-1133">Transmembrane helix</keyword>
<feature type="transmembrane region" description="Helical" evidence="5">
    <location>
        <begin position="52"/>
        <end position="75"/>
    </location>
</feature>
<keyword evidence="4 5" id="KW-0472">Membrane</keyword>